<organism evidence="1 2">
    <name type="scientific">Clathrus columnatus</name>
    <dbReference type="NCBI Taxonomy" id="1419009"/>
    <lineage>
        <taxon>Eukaryota</taxon>
        <taxon>Fungi</taxon>
        <taxon>Dikarya</taxon>
        <taxon>Basidiomycota</taxon>
        <taxon>Agaricomycotina</taxon>
        <taxon>Agaricomycetes</taxon>
        <taxon>Phallomycetidae</taxon>
        <taxon>Phallales</taxon>
        <taxon>Clathraceae</taxon>
        <taxon>Clathrus</taxon>
    </lineage>
</organism>
<accession>A0AAV5AN10</accession>
<evidence type="ECO:0000313" key="2">
    <source>
        <dbReference type="Proteomes" id="UP001050691"/>
    </source>
</evidence>
<evidence type="ECO:0008006" key="3">
    <source>
        <dbReference type="Google" id="ProtNLM"/>
    </source>
</evidence>
<comment type="caution">
    <text evidence="1">The sequence shown here is derived from an EMBL/GenBank/DDBJ whole genome shotgun (WGS) entry which is preliminary data.</text>
</comment>
<dbReference type="EMBL" id="BPWL01000012">
    <property type="protein sequence ID" value="GJJ16036.1"/>
    <property type="molecule type" value="Genomic_DNA"/>
</dbReference>
<protein>
    <recommendedName>
        <fullName evidence="3">F-box domain-containing protein</fullName>
    </recommendedName>
</protein>
<keyword evidence="2" id="KW-1185">Reference proteome</keyword>
<proteinExistence type="predicted"/>
<gene>
    <name evidence="1" type="ORF">Clacol_010315</name>
</gene>
<dbReference type="Proteomes" id="UP001050691">
    <property type="component" value="Unassembled WGS sequence"/>
</dbReference>
<evidence type="ECO:0000313" key="1">
    <source>
        <dbReference type="EMBL" id="GJJ16036.1"/>
    </source>
</evidence>
<dbReference type="AlphaFoldDB" id="A0AAV5AN10"/>
<sequence>MALITELDAINKKVKKALKGTVVDTSTGAQDQHKIIEQAIIDYSKDTVDYLTKLKIHLNLLVFINWIPVELFTRIILLTNSGKRDNFSKYIPYTRVCHHWRSVLVQTANFWTSIQLDLMGMRPRIHPSIHEVLKHSISAKLDLEIRVNVGSAHFILSIENILLQVSHRIHTLRLVAPADMAEVMVGKKPFPLLRRVLYHPIYDLRQDTGLGLLPIIISSDHLDVFEFELRVPMDVLNQLAPVFTHLSALILHAYSTDILRSVLGILHNNAQLRILKLTTYALNLLTFSHLTKLPELWFLSISDISLLENFHVPKLTSLNVRSHSLVTVDNPIHQKFNLSSIKHLQVCYPFTILGLTKPIYPESGFKDVDDEASFMRDVADSYDYDYEDLCDFQSSNYFRLTFNTRALVFQTLEEGFLSRFPGLLELYLGSEMMSEEYFINFSFEKMLSQAPSLEKLIVPYGDSLLDLLRLFTDPSLCPRLSYISYATSDLYLREYGEPENLAEDVGKLLTECVQSRLKIHGNTFKYVILRDCPPIPDNCLWELQWLGTTSIIINNMRESEDEDSSSSD</sequence>
<reference evidence="1" key="1">
    <citation type="submission" date="2021-10" db="EMBL/GenBank/DDBJ databases">
        <title>De novo Genome Assembly of Clathrus columnatus (Basidiomycota, Fungi) Using Illumina and Nanopore Sequence Data.</title>
        <authorList>
            <person name="Ogiso-Tanaka E."/>
            <person name="Itagaki H."/>
            <person name="Hosoya T."/>
            <person name="Hosaka K."/>
        </authorList>
    </citation>
    <scope>NUCLEOTIDE SEQUENCE</scope>
    <source>
        <strain evidence="1">MO-923</strain>
    </source>
</reference>
<name>A0AAV5AN10_9AGAM</name>